<evidence type="ECO:0000313" key="9">
    <source>
        <dbReference type="Proteomes" id="UP000181899"/>
    </source>
</evidence>
<feature type="active site" evidence="7">
    <location>
        <position position="42"/>
    </location>
</feature>
<evidence type="ECO:0000256" key="5">
    <source>
        <dbReference type="ARBA" id="ARBA00022679"/>
    </source>
</evidence>
<dbReference type="PANTHER" id="PTHR11579">
    <property type="entry name" value="PROTEIN-L-ISOASPARTATE O-METHYLTRANSFERASE"/>
    <property type="match status" value="1"/>
</dbReference>
<dbReference type="HAMAP" id="MF_00090">
    <property type="entry name" value="PIMT"/>
    <property type="match status" value="1"/>
</dbReference>
<keyword evidence="4 7" id="KW-0489">Methyltransferase</keyword>
<comment type="catalytic activity">
    <reaction evidence="7">
        <text>[protein]-L-isoaspartate + S-adenosyl-L-methionine = [protein]-L-isoaspartate alpha-methyl ester + S-adenosyl-L-homocysteine</text>
        <dbReference type="Rhea" id="RHEA:12705"/>
        <dbReference type="Rhea" id="RHEA-COMP:12143"/>
        <dbReference type="Rhea" id="RHEA-COMP:12144"/>
        <dbReference type="ChEBI" id="CHEBI:57856"/>
        <dbReference type="ChEBI" id="CHEBI:59789"/>
        <dbReference type="ChEBI" id="CHEBI:90596"/>
        <dbReference type="ChEBI" id="CHEBI:90598"/>
        <dbReference type="EC" id="2.1.1.77"/>
    </reaction>
</comment>
<evidence type="ECO:0000313" key="8">
    <source>
        <dbReference type="EMBL" id="SFN86255.1"/>
    </source>
</evidence>
<name>A0A1I5CGV3_9CLOT</name>
<dbReference type="Proteomes" id="UP000181899">
    <property type="component" value="Unassembled WGS sequence"/>
</dbReference>
<dbReference type="PROSITE" id="PS01279">
    <property type="entry name" value="PCMT"/>
    <property type="match status" value="1"/>
</dbReference>
<dbReference type="GO" id="GO:0030091">
    <property type="term" value="P:protein repair"/>
    <property type="evidence" value="ECO:0007669"/>
    <property type="project" value="UniProtKB-UniRule"/>
</dbReference>
<reference evidence="8 9" key="1">
    <citation type="submission" date="2016-10" db="EMBL/GenBank/DDBJ databases">
        <authorList>
            <person name="de Groot N.N."/>
        </authorList>
    </citation>
    <scope>NUCLEOTIDE SEQUENCE [LARGE SCALE GENOMIC DNA]</scope>
    <source>
        <strain evidence="8 9">ML2</strain>
    </source>
</reference>
<evidence type="ECO:0000256" key="3">
    <source>
        <dbReference type="ARBA" id="ARBA00022490"/>
    </source>
</evidence>
<dbReference type="AlphaFoldDB" id="A0A1I5CGV3"/>
<dbReference type="eggNOG" id="COG2518">
    <property type="taxonomic scope" value="Bacteria"/>
</dbReference>
<accession>A0A1I5CGV3</accession>
<dbReference type="NCBIfam" id="TIGR00080">
    <property type="entry name" value="pimt"/>
    <property type="match status" value="1"/>
</dbReference>
<evidence type="ECO:0000256" key="4">
    <source>
        <dbReference type="ARBA" id="ARBA00022603"/>
    </source>
</evidence>
<dbReference type="GO" id="GO:0004719">
    <property type="term" value="F:protein-L-isoaspartate (D-aspartate) O-methyltransferase activity"/>
    <property type="evidence" value="ECO:0007669"/>
    <property type="project" value="UniProtKB-UniRule"/>
</dbReference>
<evidence type="ECO:0000256" key="1">
    <source>
        <dbReference type="ARBA" id="ARBA00004496"/>
    </source>
</evidence>
<sequence>MDKEALKKYFLSLDRAYFLDESQHKEAAFDHPLPIGFGQTISQPTLVLKMTELLDLEKSHKVLEIGTGSGYQTAILAQFVKEVYTVERIEELYHKAKKRLDGLGFKNIHFKIGDGTYGWEEKAPFDRIMVTAAAVRLPKALASQLAPGGKMVIPVGEEGLQRLFLVEKDKEGYLHVEALEWVRFVSLVGEDGF</sequence>
<evidence type="ECO:0000256" key="2">
    <source>
        <dbReference type="ARBA" id="ARBA00005369"/>
    </source>
</evidence>
<dbReference type="SUPFAM" id="SSF53335">
    <property type="entry name" value="S-adenosyl-L-methionine-dependent methyltransferases"/>
    <property type="match status" value="1"/>
</dbReference>
<organism evidence="8 9">
    <name type="scientific">Proteiniclasticum ruminis</name>
    <dbReference type="NCBI Taxonomy" id="398199"/>
    <lineage>
        <taxon>Bacteria</taxon>
        <taxon>Bacillati</taxon>
        <taxon>Bacillota</taxon>
        <taxon>Clostridia</taxon>
        <taxon>Eubacteriales</taxon>
        <taxon>Clostridiaceae</taxon>
        <taxon>Proteiniclasticum</taxon>
    </lineage>
</organism>
<dbReference type="Pfam" id="PF01135">
    <property type="entry name" value="PCMT"/>
    <property type="match status" value="1"/>
</dbReference>
<dbReference type="CDD" id="cd02440">
    <property type="entry name" value="AdoMet_MTases"/>
    <property type="match status" value="1"/>
</dbReference>
<dbReference type="STRING" id="398199.SAMN05421804_101825"/>
<gene>
    <name evidence="7" type="primary">pcm</name>
    <name evidence="8" type="ORF">SAMN04488695_106120</name>
</gene>
<dbReference type="InterPro" id="IPR000682">
    <property type="entry name" value="PCMT"/>
</dbReference>
<dbReference type="EMBL" id="FOVK01000006">
    <property type="protein sequence ID" value="SFN86255.1"/>
    <property type="molecule type" value="Genomic_DNA"/>
</dbReference>
<comment type="subcellular location">
    <subcellularLocation>
        <location evidence="1 7">Cytoplasm</location>
    </subcellularLocation>
</comment>
<dbReference type="InterPro" id="IPR029063">
    <property type="entry name" value="SAM-dependent_MTases_sf"/>
</dbReference>
<proteinExistence type="inferred from homology"/>
<comment type="similarity">
    <text evidence="2 7">Belongs to the methyltransferase superfamily. L-isoaspartyl/D-aspartyl protein methyltransferase family.</text>
</comment>
<dbReference type="GO" id="GO:0032259">
    <property type="term" value="P:methylation"/>
    <property type="evidence" value="ECO:0007669"/>
    <property type="project" value="UniProtKB-KW"/>
</dbReference>
<evidence type="ECO:0000256" key="7">
    <source>
        <dbReference type="HAMAP-Rule" id="MF_00090"/>
    </source>
</evidence>
<dbReference type="RefSeq" id="WP_074912229.1">
    <property type="nucleotide sequence ID" value="NZ_FOVK01000006.1"/>
</dbReference>
<dbReference type="GO" id="GO:0005737">
    <property type="term" value="C:cytoplasm"/>
    <property type="evidence" value="ECO:0007669"/>
    <property type="project" value="UniProtKB-SubCell"/>
</dbReference>
<dbReference type="EC" id="2.1.1.77" evidence="7"/>
<dbReference type="OrthoDB" id="9772751at2"/>
<dbReference type="PANTHER" id="PTHR11579:SF0">
    <property type="entry name" value="PROTEIN-L-ISOASPARTATE(D-ASPARTATE) O-METHYLTRANSFERASE"/>
    <property type="match status" value="1"/>
</dbReference>
<dbReference type="FunFam" id="3.40.50.150:FF:000010">
    <property type="entry name" value="Protein-L-isoaspartate O-methyltransferase"/>
    <property type="match status" value="1"/>
</dbReference>
<protein>
    <recommendedName>
        <fullName evidence="7">Protein-L-isoaspartate O-methyltransferase</fullName>
        <ecNumber evidence="7">2.1.1.77</ecNumber>
    </recommendedName>
    <alternativeName>
        <fullName evidence="7">L-isoaspartyl protein carboxyl methyltransferase</fullName>
    </alternativeName>
    <alternativeName>
        <fullName evidence="7">Protein L-isoaspartyl methyltransferase</fullName>
    </alternativeName>
    <alternativeName>
        <fullName evidence="7">Protein-beta-aspartate methyltransferase</fullName>
        <shortName evidence="7">PIMT</shortName>
    </alternativeName>
</protein>
<keyword evidence="5 7" id="KW-0808">Transferase</keyword>
<comment type="function">
    <text evidence="7">Catalyzes the methyl esterification of L-isoaspartyl residues in peptides and proteins that result from spontaneous decomposition of normal L-aspartyl and L-asparaginyl residues. It plays a role in the repair and/or degradation of damaged proteins.</text>
</comment>
<dbReference type="Gene3D" id="3.40.50.150">
    <property type="entry name" value="Vaccinia Virus protein VP39"/>
    <property type="match status" value="1"/>
</dbReference>
<evidence type="ECO:0000256" key="6">
    <source>
        <dbReference type="ARBA" id="ARBA00022691"/>
    </source>
</evidence>
<dbReference type="NCBIfam" id="NF001453">
    <property type="entry name" value="PRK00312.1"/>
    <property type="match status" value="1"/>
</dbReference>
<keyword evidence="3 7" id="KW-0963">Cytoplasm</keyword>
<keyword evidence="9" id="KW-1185">Reference proteome</keyword>
<keyword evidence="6 7" id="KW-0949">S-adenosyl-L-methionine</keyword>